<accession>A0A1Q9B3L6</accession>
<dbReference type="EMBL" id="MKIP01000023">
    <property type="protein sequence ID" value="OLP62635.1"/>
    <property type="molecule type" value="Genomic_DNA"/>
</dbReference>
<comment type="caution">
    <text evidence="1">The sequence shown here is derived from an EMBL/GenBank/DDBJ whole genome shotgun (WGS) entry which is preliminary data.</text>
</comment>
<proteinExistence type="predicted"/>
<organism evidence="1 2">
    <name type="scientific">Xaviernesmea oryzae</name>
    <dbReference type="NCBI Taxonomy" id="464029"/>
    <lineage>
        <taxon>Bacteria</taxon>
        <taxon>Pseudomonadati</taxon>
        <taxon>Pseudomonadota</taxon>
        <taxon>Alphaproteobacteria</taxon>
        <taxon>Hyphomicrobiales</taxon>
        <taxon>Rhizobiaceae</taxon>
        <taxon>Rhizobium/Agrobacterium group</taxon>
        <taxon>Xaviernesmea</taxon>
    </lineage>
</organism>
<dbReference type="InterPro" id="IPR029044">
    <property type="entry name" value="Nucleotide-diphossugar_trans"/>
</dbReference>
<reference evidence="1 2" key="1">
    <citation type="submission" date="2016-09" db="EMBL/GenBank/DDBJ databases">
        <title>Rhizobium sp. nov., a novel species isolated from the rice rhizosphere.</title>
        <authorList>
            <person name="Zhao J."/>
            <person name="Zhang X."/>
        </authorList>
    </citation>
    <scope>NUCLEOTIDE SEQUENCE [LARGE SCALE GENOMIC DNA]</scope>
    <source>
        <strain evidence="1 2">1.7048</strain>
    </source>
</reference>
<keyword evidence="2" id="KW-1185">Reference proteome</keyword>
<sequence>MLERALRSIPDYANHRIVVGALREHLRNAGGAEAIERALGDIVEIVEFEDVTAGPAATVAEMIKRASVTGPIFIKDCDSWFSPPAIVFDNNISIVDLRDFPNTRNIPGKSFVILNDNLVVEEIREKYICSPYISVGGYGFAQASEYLSFFERLALDQSDAEPFISHVILEAIHAGSVFRGSPVASYFDVGTLEAWNEFRENANLYLMDIDGVILKNAGQYTAPLWDDDDVPLQDNVDTLKALIAKGAQIVFITSRPEKYRAKTEAALKACGLSWHAAVFGVSHSRRILVNDFAPSNPYPSAVAVNLIRNGNDLKKYLK</sequence>
<dbReference type="SUPFAM" id="SSF56784">
    <property type="entry name" value="HAD-like"/>
    <property type="match status" value="1"/>
</dbReference>
<dbReference type="InterPro" id="IPR023214">
    <property type="entry name" value="HAD_sf"/>
</dbReference>
<protein>
    <submittedName>
        <fullName evidence="1">Uncharacterized protein</fullName>
    </submittedName>
</protein>
<dbReference type="InterPro" id="IPR036412">
    <property type="entry name" value="HAD-like_sf"/>
</dbReference>
<gene>
    <name evidence="1" type="ORF">BJF93_12575</name>
</gene>
<dbReference type="Gene3D" id="3.90.550.10">
    <property type="entry name" value="Spore Coat Polysaccharide Biosynthesis Protein SpsA, Chain A"/>
    <property type="match status" value="1"/>
</dbReference>
<evidence type="ECO:0000313" key="2">
    <source>
        <dbReference type="Proteomes" id="UP000186364"/>
    </source>
</evidence>
<dbReference type="AlphaFoldDB" id="A0A1Q9B3L6"/>
<evidence type="ECO:0000313" key="1">
    <source>
        <dbReference type="EMBL" id="OLP62635.1"/>
    </source>
</evidence>
<name>A0A1Q9B3L6_9HYPH</name>
<dbReference type="Proteomes" id="UP000186364">
    <property type="component" value="Unassembled WGS sequence"/>
</dbReference>
<dbReference type="Gene3D" id="3.40.50.1000">
    <property type="entry name" value="HAD superfamily/HAD-like"/>
    <property type="match status" value="1"/>
</dbReference>